<feature type="transmembrane region" description="Helical" evidence="6">
    <location>
        <begin position="445"/>
        <end position="468"/>
    </location>
</feature>
<keyword evidence="4 6" id="KW-1133">Transmembrane helix</keyword>
<evidence type="ECO:0000256" key="1">
    <source>
        <dbReference type="ARBA" id="ARBA00004141"/>
    </source>
</evidence>
<sequence length="482" mass="48588">MTTARDAAVAAVPEQSAAMRWALASLSLCMLMSSLGTSIANVGLPTLGEAFGASFAQVQWIVLAYLLASTTLIVGVGRLGDIAGRRTLLLSGIALFTVASALCGAATTLPLLIAARALQGLGAAIMMALSMALIGEAVPKARTGSAMGLLGTMSAIGTALGPSMGGMLISGIGWHAVFLINLPLGLAAFLLAYRCLPADHAVRSTGRAQLDKLGALLLALALAAYALAMTTGRGGFGFLNIVLLSVAIAAAGLFVLAETRAAAPLLRLAMFRDAVLSAGLAMSALVSTVMMATLVVGPFYLSRALGLEAAQVGLAMSVGPLVAALAGMPSGRLVDRFGVRRMITVGLMGMATGAGALSLMPMSLGISGYVAPLLVITAGYALFQAANNTAVMVDVRPDQRGIVSGMLNLSRNLGLITGASVMGAVFVLAVATADMTAARAEDVATGMRVTFAVATMLIVLGLATAAAARHMSGRPTTPADPS</sequence>
<evidence type="ECO:0000313" key="9">
    <source>
        <dbReference type="Proteomes" id="UP001138751"/>
    </source>
</evidence>
<evidence type="ECO:0000256" key="4">
    <source>
        <dbReference type="ARBA" id="ARBA00022989"/>
    </source>
</evidence>
<keyword evidence="2" id="KW-0813">Transport</keyword>
<dbReference type="InterPro" id="IPR011701">
    <property type="entry name" value="MFS"/>
</dbReference>
<organism evidence="8 9">
    <name type="scientific">Neoroseomonas soli</name>
    <dbReference type="NCBI Taxonomy" id="1081025"/>
    <lineage>
        <taxon>Bacteria</taxon>
        <taxon>Pseudomonadati</taxon>
        <taxon>Pseudomonadota</taxon>
        <taxon>Alphaproteobacteria</taxon>
        <taxon>Acetobacterales</taxon>
        <taxon>Acetobacteraceae</taxon>
        <taxon>Neoroseomonas</taxon>
    </lineage>
</organism>
<feature type="domain" description="Major facilitator superfamily (MFS) profile" evidence="7">
    <location>
        <begin position="22"/>
        <end position="473"/>
    </location>
</feature>
<dbReference type="GO" id="GO:0016020">
    <property type="term" value="C:membrane"/>
    <property type="evidence" value="ECO:0007669"/>
    <property type="project" value="UniProtKB-SubCell"/>
</dbReference>
<feature type="transmembrane region" description="Helical" evidence="6">
    <location>
        <begin position="172"/>
        <end position="193"/>
    </location>
</feature>
<dbReference type="InterPro" id="IPR020846">
    <property type="entry name" value="MFS_dom"/>
</dbReference>
<comment type="subcellular location">
    <subcellularLocation>
        <location evidence="1">Membrane</location>
        <topology evidence="1">Multi-pass membrane protein</topology>
    </subcellularLocation>
</comment>
<evidence type="ECO:0000313" key="8">
    <source>
        <dbReference type="EMBL" id="MBR0673340.1"/>
    </source>
</evidence>
<keyword evidence="5 6" id="KW-0472">Membrane</keyword>
<feature type="transmembrane region" description="Helical" evidence="6">
    <location>
        <begin position="146"/>
        <end position="166"/>
    </location>
</feature>
<keyword evidence="3 6" id="KW-0812">Transmembrane</keyword>
<evidence type="ECO:0000256" key="2">
    <source>
        <dbReference type="ARBA" id="ARBA00022448"/>
    </source>
</evidence>
<gene>
    <name evidence="8" type="ORF">GXW76_19350</name>
</gene>
<evidence type="ECO:0000259" key="7">
    <source>
        <dbReference type="PROSITE" id="PS50850"/>
    </source>
</evidence>
<feature type="transmembrane region" description="Helical" evidence="6">
    <location>
        <begin position="312"/>
        <end position="330"/>
    </location>
</feature>
<evidence type="ECO:0000256" key="5">
    <source>
        <dbReference type="ARBA" id="ARBA00023136"/>
    </source>
</evidence>
<dbReference type="PANTHER" id="PTHR42718">
    <property type="entry name" value="MAJOR FACILITATOR SUPERFAMILY MULTIDRUG TRANSPORTER MFSC"/>
    <property type="match status" value="1"/>
</dbReference>
<dbReference type="CDD" id="cd17321">
    <property type="entry name" value="MFS_MMR_MDR_like"/>
    <property type="match status" value="1"/>
</dbReference>
<feature type="transmembrane region" description="Helical" evidence="6">
    <location>
        <begin position="278"/>
        <end position="300"/>
    </location>
</feature>
<feature type="transmembrane region" description="Helical" evidence="6">
    <location>
        <begin position="413"/>
        <end position="433"/>
    </location>
</feature>
<feature type="transmembrane region" description="Helical" evidence="6">
    <location>
        <begin position="366"/>
        <end position="383"/>
    </location>
</feature>
<dbReference type="Pfam" id="PF07690">
    <property type="entry name" value="MFS_1"/>
    <property type="match status" value="1"/>
</dbReference>
<dbReference type="Gene3D" id="1.20.1250.20">
    <property type="entry name" value="MFS general substrate transporter like domains"/>
    <property type="match status" value="1"/>
</dbReference>
<dbReference type="InterPro" id="IPR036259">
    <property type="entry name" value="MFS_trans_sf"/>
</dbReference>
<dbReference type="PROSITE" id="PS50850">
    <property type="entry name" value="MFS"/>
    <property type="match status" value="1"/>
</dbReference>
<dbReference type="GO" id="GO:0022857">
    <property type="term" value="F:transmembrane transporter activity"/>
    <property type="evidence" value="ECO:0007669"/>
    <property type="project" value="InterPro"/>
</dbReference>
<comment type="caution">
    <text evidence="8">The sequence shown here is derived from an EMBL/GenBank/DDBJ whole genome shotgun (WGS) entry which is preliminary data.</text>
</comment>
<dbReference type="Proteomes" id="UP001138751">
    <property type="component" value="Unassembled WGS sequence"/>
</dbReference>
<dbReference type="PANTHER" id="PTHR42718:SF9">
    <property type="entry name" value="MAJOR FACILITATOR SUPERFAMILY MULTIDRUG TRANSPORTER MFSC"/>
    <property type="match status" value="1"/>
</dbReference>
<dbReference type="EMBL" id="JAAEDM010000067">
    <property type="protein sequence ID" value="MBR0673340.1"/>
    <property type="molecule type" value="Genomic_DNA"/>
</dbReference>
<feature type="transmembrane region" description="Helical" evidence="6">
    <location>
        <begin position="56"/>
        <end position="76"/>
    </location>
</feature>
<protein>
    <submittedName>
        <fullName evidence="8">MFS transporter</fullName>
    </submittedName>
</protein>
<name>A0A9X9X1R1_9PROT</name>
<proteinExistence type="predicted"/>
<reference evidence="8" key="2">
    <citation type="journal article" date="2021" name="Syst. Appl. Microbiol.">
        <title>Roseomonas hellenica sp. nov., isolated from roots of wild-growing Alkanna tinctoria.</title>
        <authorList>
            <person name="Rat A."/>
            <person name="Naranjo H.D."/>
            <person name="Lebbe L."/>
            <person name="Cnockaert M."/>
            <person name="Krigas N."/>
            <person name="Grigoriadou K."/>
            <person name="Maloupa E."/>
            <person name="Willems A."/>
        </authorList>
    </citation>
    <scope>NUCLEOTIDE SEQUENCE</scope>
    <source>
        <strain evidence="8">LMG 31231</strain>
    </source>
</reference>
<evidence type="ECO:0000256" key="3">
    <source>
        <dbReference type="ARBA" id="ARBA00022692"/>
    </source>
</evidence>
<evidence type="ECO:0000256" key="6">
    <source>
        <dbReference type="SAM" id="Phobius"/>
    </source>
</evidence>
<feature type="transmembrane region" description="Helical" evidence="6">
    <location>
        <begin position="236"/>
        <end position="257"/>
    </location>
</feature>
<dbReference type="PRINTS" id="PR01036">
    <property type="entry name" value="TCRTETB"/>
</dbReference>
<dbReference type="AlphaFoldDB" id="A0A9X9X1R1"/>
<feature type="transmembrane region" description="Helical" evidence="6">
    <location>
        <begin position="213"/>
        <end position="230"/>
    </location>
</feature>
<keyword evidence="9" id="KW-1185">Reference proteome</keyword>
<feature type="transmembrane region" description="Helical" evidence="6">
    <location>
        <begin position="113"/>
        <end position="134"/>
    </location>
</feature>
<feature type="transmembrane region" description="Helical" evidence="6">
    <location>
        <begin position="342"/>
        <end position="360"/>
    </location>
</feature>
<accession>A0A9X9X1R1</accession>
<feature type="transmembrane region" description="Helical" evidence="6">
    <location>
        <begin position="21"/>
        <end position="44"/>
    </location>
</feature>
<dbReference type="RefSeq" id="WP_211863748.1">
    <property type="nucleotide sequence ID" value="NZ_JAAEDM010000067.1"/>
</dbReference>
<dbReference type="Gene3D" id="1.20.1720.10">
    <property type="entry name" value="Multidrug resistance protein D"/>
    <property type="match status" value="1"/>
</dbReference>
<reference evidence="8" key="1">
    <citation type="submission" date="2020-01" db="EMBL/GenBank/DDBJ databases">
        <authorList>
            <person name="Rat A."/>
        </authorList>
    </citation>
    <scope>NUCLEOTIDE SEQUENCE</scope>
    <source>
        <strain evidence="8">LMG 31231</strain>
    </source>
</reference>
<feature type="transmembrane region" description="Helical" evidence="6">
    <location>
        <begin position="88"/>
        <end position="107"/>
    </location>
</feature>
<dbReference type="SUPFAM" id="SSF103473">
    <property type="entry name" value="MFS general substrate transporter"/>
    <property type="match status" value="1"/>
</dbReference>